<evidence type="ECO:0000313" key="4">
    <source>
        <dbReference type="Proteomes" id="UP000070412"/>
    </source>
</evidence>
<name>A0A834VG32_SARSC</name>
<feature type="domain" description="ISXO2-like transposase" evidence="1">
    <location>
        <begin position="130"/>
        <end position="280"/>
    </location>
</feature>
<sequence>MDMSEYDFLNMMKKDPDSFAVKIGLLPDLKNKYKCLTCYSDLKIYRDNQFKCAKCKCSISHLKGTIFENSKIPVKAVLNLIMFWLKGYSCKMIQKEPETYRISLNAIVSWQKKFRKIIVDEMDRIYQEAKIGGPDTSIQVDESKFGKVKYNRGHLVDGKWVFGAVDPDTKELRLELCPENKRNREILRNLMNNHIEPGAEIITDCWRGYGFLDDPTNGFSHKSVNHSIEFVTIDENGKKIHTNNIESEWRPIKDFFRKRNLTPIYFRNHLKTVSIKKMEDDRQEPQTIEKIDEISEEGASVIAEVENFDSTSVDDWFRQLLTLIETKYNGKLPRGSFKHLLPIYARKFGPIDLTLAKFENKYNYYRYEKAGSKRRTVKRQRLSSSPNRETRDCGTQTIFTWYERAYCLLEELNINDQPGPSKR</sequence>
<accession>A0A834VG32</accession>
<dbReference type="InterPro" id="IPR053164">
    <property type="entry name" value="IS1016-like_transposase"/>
</dbReference>
<dbReference type="Proteomes" id="UP000070412">
    <property type="component" value="Unassembled WGS sequence"/>
</dbReference>
<protein>
    <recommendedName>
        <fullName evidence="1">ISXO2-like transposase domain-containing protein</fullName>
    </recommendedName>
</protein>
<dbReference type="SMART" id="SM01126">
    <property type="entry name" value="DDE_Tnp_IS1595"/>
    <property type="match status" value="1"/>
</dbReference>
<reference evidence="4" key="1">
    <citation type="journal article" date="2020" name="PLoS Negl. Trop. Dis.">
        <title>High-quality nuclear genome for Sarcoptes scabiei-A critical resource for a neglected parasite.</title>
        <authorList>
            <person name="Korhonen P.K."/>
            <person name="Gasser R.B."/>
            <person name="Ma G."/>
            <person name="Wang T."/>
            <person name="Stroehlein A.J."/>
            <person name="Young N.D."/>
            <person name="Ang C.S."/>
            <person name="Fernando D.D."/>
            <person name="Lu H.C."/>
            <person name="Taylor S."/>
            <person name="Reynolds S.L."/>
            <person name="Mofiz E."/>
            <person name="Najaraj S.H."/>
            <person name="Gowda H."/>
            <person name="Madugundu A."/>
            <person name="Renuse S."/>
            <person name="Holt D."/>
            <person name="Pandey A."/>
            <person name="Papenfuss A.T."/>
            <person name="Fischer K."/>
        </authorList>
    </citation>
    <scope>NUCLEOTIDE SEQUENCE [LARGE SCALE GENOMIC DNA]</scope>
</reference>
<evidence type="ECO:0000313" key="3">
    <source>
        <dbReference type="EnsemblMetazoa" id="KAF7496362.1"/>
    </source>
</evidence>
<reference evidence="3" key="3">
    <citation type="submission" date="2022-06" db="UniProtKB">
        <authorList>
            <consortium name="EnsemblMetazoa"/>
        </authorList>
    </citation>
    <scope>IDENTIFICATION</scope>
</reference>
<evidence type="ECO:0000313" key="2">
    <source>
        <dbReference type="EMBL" id="KAF7496362.1"/>
    </source>
</evidence>
<keyword evidence="4" id="KW-1185">Reference proteome</keyword>
<proteinExistence type="predicted"/>
<dbReference type="InterPro" id="IPR024445">
    <property type="entry name" value="Tnp_ISXO2-like"/>
</dbReference>
<gene>
    <name evidence="2" type="ORF">SSS_2726</name>
</gene>
<dbReference type="AlphaFoldDB" id="A0A834VG32"/>
<dbReference type="PANTHER" id="PTHR47163">
    <property type="entry name" value="DDE_TNP_IS1595 DOMAIN-CONTAINING PROTEIN"/>
    <property type="match status" value="1"/>
</dbReference>
<dbReference type="PANTHER" id="PTHR47163:SF2">
    <property type="entry name" value="SI:DKEY-17M8.2"/>
    <property type="match status" value="1"/>
</dbReference>
<reference evidence="2" key="2">
    <citation type="submission" date="2020-01" db="EMBL/GenBank/DDBJ databases">
        <authorList>
            <person name="Korhonen P.K.K."/>
            <person name="Guangxu M.G."/>
            <person name="Wang T.W."/>
            <person name="Stroehlein A.J.S."/>
            <person name="Young N.D."/>
            <person name="Ang C.-S.A."/>
            <person name="Fernando D.W.F."/>
            <person name="Lu H.L."/>
            <person name="Taylor S.T."/>
            <person name="Ehtesham M.E.M."/>
            <person name="Najaraj S.H.N."/>
            <person name="Harsha G.H.G."/>
            <person name="Madugundu A.M."/>
            <person name="Renuse S.R."/>
            <person name="Holt D.H."/>
            <person name="Pandey A.P."/>
            <person name="Papenfuss A.P."/>
            <person name="Gasser R.B.G."/>
            <person name="Fischer K.F."/>
        </authorList>
    </citation>
    <scope>NUCLEOTIDE SEQUENCE</scope>
    <source>
        <strain evidence="2">SSS_KF_BRIS2020</strain>
    </source>
</reference>
<dbReference type="EMBL" id="WVUK01000011">
    <property type="protein sequence ID" value="KAF7496362.1"/>
    <property type="molecule type" value="Genomic_DNA"/>
</dbReference>
<evidence type="ECO:0000259" key="1">
    <source>
        <dbReference type="SMART" id="SM01126"/>
    </source>
</evidence>
<dbReference type="EnsemblMetazoa" id="SSS_2726s_mrna">
    <property type="protein sequence ID" value="KAF7496362.1"/>
    <property type="gene ID" value="SSS_2726"/>
</dbReference>
<organism evidence="2">
    <name type="scientific">Sarcoptes scabiei</name>
    <name type="common">Itch mite</name>
    <name type="synonym">Acarus scabiei</name>
    <dbReference type="NCBI Taxonomy" id="52283"/>
    <lineage>
        <taxon>Eukaryota</taxon>
        <taxon>Metazoa</taxon>
        <taxon>Ecdysozoa</taxon>
        <taxon>Arthropoda</taxon>
        <taxon>Chelicerata</taxon>
        <taxon>Arachnida</taxon>
        <taxon>Acari</taxon>
        <taxon>Acariformes</taxon>
        <taxon>Sarcoptiformes</taxon>
        <taxon>Astigmata</taxon>
        <taxon>Psoroptidia</taxon>
        <taxon>Sarcoptoidea</taxon>
        <taxon>Sarcoptidae</taxon>
        <taxon>Sarcoptinae</taxon>
        <taxon>Sarcoptes</taxon>
    </lineage>
</organism>
<dbReference type="Pfam" id="PF12762">
    <property type="entry name" value="DDE_Tnp_IS1595"/>
    <property type="match status" value="1"/>
</dbReference>
<dbReference type="OrthoDB" id="6515189at2759"/>